<keyword evidence="4" id="KW-1185">Reference proteome</keyword>
<dbReference type="Pfam" id="PF17264">
    <property type="entry name" value="DUF5330"/>
    <property type="match status" value="1"/>
</dbReference>
<feature type="region of interest" description="Disordered" evidence="1">
    <location>
        <begin position="96"/>
        <end position="128"/>
    </location>
</feature>
<keyword evidence="2" id="KW-0732">Signal</keyword>
<comment type="caution">
    <text evidence="3">The sequence shown here is derived from an EMBL/GenBank/DDBJ whole genome shotgun (WGS) entry which is preliminary data.</text>
</comment>
<dbReference type="AlphaFoldDB" id="A0A4Q0MHW5"/>
<dbReference type="InterPro" id="IPR035220">
    <property type="entry name" value="DUF5330"/>
</dbReference>
<protein>
    <recommendedName>
        <fullName evidence="5">DUF5330 domain-containing protein</fullName>
    </recommendedName>
</protein>
<gene>
    <name evidence="3" type="ORF">EK403_12160</name>
</gene>
<evidence type="ECO:0000256" key="2">
    <source>
        <dbReference type="SAM" id="SignalP"/>
    </source>
</evidence>
<name>A0A4Q0MHW5_9HYPH</name>
<evidence type="ECO:0000313" key="4">
    <source>
        <dbReference type="Proteomes" id="UP000289708"/>
    </source>
</evidence>
<organism evidence="3 4">
    <name type="scientific">Hansschlegelia zhihuaiae</name>
    <dbReference type="NCBI Taxonomy" id="405005"/>
    <lineage>
        <taxon>Bacteria</taxon>
        <taxon>Pseudomonadati</taxon>
        <taxon>Pseudomonadota</taxon>
        <taxon>Alphaproteobacteria</taxon>
        <taxon>Hyphomicrobiales</taxon>
        <taxon>Methylopilaceae</taxon>
        <taxon>Hansschlegelia</taxon>
    </lineage>
</organism>
<evidence type="ECO:0000256" key="1">
    <source>
        <dbReference type="SAM" id="MobiDB-lite"/>
    </source>
</evidence>
<sequence length="128" mass="12911">MFFLLRTAFWLSVLMLVLPFGGDPKGEGPNAKDRASIDAMSALAAAGATVSDVSGFCGRQPTACDVGAQALKLVGERAMSGAAAVQDYLAGDAEQARPVVTGSTPSASAASGTLTPADRKPAWRGPAA</sequence>
<feature type="chain" id="PRO_5020197325" description="DUF5330 domain-containing protein" evidence="2">
    <location>
        <begin position="23"/>
        <end position="128"/>
    </location>
</feature>
<proteinExistence type="predicted"/>
<dbReference type="RefSeq" id="WP_128777764.1">
    <property type="nucleotide sequence ID" value="NZ_RYFI01000011.1"/>
</dbReference>
<dbReference type="Proteomes" id="UP000289708">
    <property type="component" value="Unassembled WGS sequence"/>
</dbReference>
<dbReference type="OrthoDB" id="7923950at2"/>
<reference evidence="3 4" key="1">
    <citation type="submission" date="2018-12" db="EMBL/GenBank/DDBJ databases">
        <title>bacterium Hansschlegelia zhihuaiae S113.</title>
        <authorList>
            <person name="He J."/>
        </authorList>
    </citation>
    <scope>NUCLEOTIDE SEQUENCE [LARGE SCALE GENOMIC DNA]</scope>
    <source>
        <strain evidence="3 4">S 113</strain>
    </source>
</reference>
<feature type="signal peptide" evidence="2">
    <location>
        <begin position="1"/>
        <end position="22"/>
    </location>
</feature>
<evidence type="ECO:0008006" key="5">
    <source>
        <dbReference type="Google" id="ProtNLM"/>
    </source>
</evidence>
<evidence type="ECO:0000313" key="3">
    <source>
        <dbReference type="EMBL" id="RXF72903.1"/>
    </source>
</evidence>
<feature type="compositionally biased region" description="Low complexity" evidence="1">
    <location>
        <begin position="101"/>
        <end position="116"/>
    </location>
</feature>
<accession>A0A4Q0MHW5</accession>
<dbReference type="EMBL" id="RYFI01000011">
    <property type="protein sequence ID" value="RXF72903.1"/>
    <property type="molecule type" value="Genomic_DNA"/>
</dbReference>